<feature type="chain" id="PRO_5009312227" evidence="1">
    <location>
        <begin position="20"/>
        <end position="380"/>
    </location>
</feature>
<dbReference type="WBParaSite" id="L893_g1680.t1">
    <property type="protein sequence ID" value="L893_g1680.t1"/>
    <property type="gene ID" value="L893_g1680"/>
</dbReference>
<name>A0A1I7YIX5_9BILA</name>
<evidence type="ECO:0000256" key="1">
    <source>
        <dbReference type="SAM" id="SignalP"/>
    </source>
</evidence>
<dbReference type="GO" id="GO:0045747">
    <property type="term" value="P:positive regulation of Notch signaling pathway"/>
    <property type="evidence" value="ECO:0007669"/>
    <property type="project" value="TreeGrafter"/>
</dbReference>
<evidence type="ECO:0000313" key="3">
    <source>
        <dbReference type="WBParaSite" id="L893_g1680.t1"/>
    </source>
</evidence>
<sequence length="380" mass="42177">MNQFLALTVLYLLVMGSSGIRLSAVVELACRRNPTLSMCGTLKHETVKRKEHVPLVAALPTSRTASGVQPEKDTNDEERLYCEKNRLTFDRFCEGSEPSDDIKAQIITFCQSYDRLCISAPKAQKPPTDTPAVQGTPREQERQEALVLKADGTLVDCAAPHCKSDPSCWKTCRCARIDQLARSFCPKEQKTGQEDFKSMCDFWKFECTPSSDGRGAPVVEQQSHLSARDKDRKILLDRINAVFGRRASDLPLFTEIREDKTRAKAFQTKNYPLLPSDSSYGAGNFDTLTDSGGVLHRTRSRSPFTKPGLWEANPDNPHNRDHANKWYYAPQSVGVDWLSGQIAWGGHWAVPGAGVGGTNGFSAVHFPSIGTFLNIADDYD</sequence>
<feature type="signal peptide" evidence="1">
    <location>
        <begin position="1"/>
        <end position="19"/>
    </location>
</feature>
<organism evidence="2 3">
    <name type="scientific">Steinernema glaseri</name>
    <dbReference type="NCBI Taxonomy" id="37863"/>
    <lineage>
        <taxon>Eukaryota</taxon>
        <taxon>Metazoa</taxon>
        <taxon>Ecdysozoa</taxon>
        <taxon>Nematoda</taxon>
        <taxon>Chromadorea</taxon>
        <taxon>Rhabditida</taxon>
        <taxon>Tylenchina</taxon>
        <taxon>Panagrolaimomorpha</taxon>
        <taxon>Strongyloidoidea</taxon>
        <taxon>Steinernematidae</taxon>
        <taxon>Steinernema</taxon>
    </lineage>
</organism>
<dbReference type="PANTHER" id="PTHR35015:SF4">
    <property type="entry name" value="PROTEIN CBR-OSM-7"/>
    <property type="match status" value="1"/>
</dbReference>
<dbReference type="InterPro" id="IPR053124">
    <property type="entry name" value="Notch_signaling_modulators"/>
</dbReference>
<keyword evidence="1" id="KW-0732">Signal</keyword>
<proteinExistence type="predicted"/>
<reference evidence="3" key="1">
    <citation type="submission" date="2016-11" db="UniProtKB">
        <authorList>
            <consortium name="WormBaseParasite"/>
        </authorList>
    </citation>
    <scope>IDENTIFICATION</scope>
</reference>
<dbReference type="GO" id="GO:0005112">
    <property type="term" value="F:Notch binding"/>
    <property type="evidence" value="ECO:0007669"/>
    <property type="project" value="TreeGrafter"/>
</dbReference>
<keyword evidence="2" id="KW-1185">Reference proteome</keyword>
<dbReference type="AlphaFoldDB" id="A0A1I7YIX5"/>
<evidence type="ECO:0000313" key="2">
    <source>
        <dbReference type="Proteomes" id="UP000095287"/>
    </source>
</evidence>
<dbReference type="PANTHER" id="PTHR35015">
    <property type="entry name" value="PROTEIN CBR-OSM-7-RELATED"/>
    <property type="match status" value="1"/>
</dbReference>
<protein>
    <submittedName>
        <fullName evidence="3">VDE domain-containing protein</fullName>
    </submittedName>
</protein>
<dbReference type="Proteomes" id="UP000095287">
    <property type="component" value="Unplaced"/>
</dbReference>
<dbReference type="GO" id="GO:0005615">
    <property type="term" value="C:extracellular space"/>
    <property type="evidence" value="ECO:0007669"/>
    <property type="project" value="TreeGrafter"/>
</dbReference>
<accession>A0A1I7YIX5</accession>